<proteinExistence type="predicted"/>
<dbReference type="Gene3D" id="2.10.70.10">
    <property type="entry name" value="Complement Module, domain 1"/>
    <property type="match status" value="1"/>
</dbReference>
<sequence>MNSQPLFSALTGPGCLDRVRSLPHPAAMRPARTMASAAVFKGETEIGIEHRGELYRLRITRQGKLILTK</sequence>
<keyword evidence="2" id="KW-1185">Reference proteome</keyword>
<dbReference type="STRING" id="1036779.SAMN04515666_103441"/>
<reference evidence="2" key="1">
    <citation type="submission" date="2016-10" db="EMBL/GenBank/DDBJ databases">
        <authorList>
            <person name="Varghese N."/>
            <person name="Submissions S."/>
        </authorList>
    </citation>
    <scope>NUCLEOTIDE SEQUENCE [LARGE SCALE GENOMIC DNA]</scope>
    <source>
        <strain evidence="2">LMG 26383,CCUG 61248,R- 45681</strain>
    </source>
</reference>
<dbReference type="AlphaFoldDB" id="A0A1H7PC68"/>
<accession>A0A1H7PC68</accession>
<gene>
    <name evidence="1" type="ORF">SAMN04515666_103441</name>
</gene>
<name>A0A1H7PC68_9HYPH</name>
<evidence type="ECO:0000313" key="1">
    <source>
        <dbReference type="EMBL" id="SEL33343.1"/>
    </source>
</evidence>
<protein>
    <submittedName>
        <fullName evidence="1">Hemin uptake protein hemP</fullName>
    </submittedName>
</protein>
<dbReference type="InterPro" id="IPR019600">
    <property type="entry name" value="Hemin_uptake_protein_HemP"/>
</dbReference>
<dbReference type="Pfam" id="PF10636">
    <property type="entry name" value="hemP"/>
    <property type="match status" value="1"/>
</dbReference>
<dbReference type="EMBL" id="FOAN01000003">
    <property type="protein sequence ID" value="SEL33343.1"/>
    <property type="molecule type" value="Genomic_DNA"/>
</dbReference>
<organism evidence="1 2">
    <name type="scientific">Bosea lupini</name>
    <dbReference type="NCBI Taxonomy" id="1036779"/>
    <lineage>
        <taxon>Bacteria</taxon>
        <taxon>Pseudomonadati</taxon>
        <taxon>Pseudomonadota</taxon>
        <taxon>Alphaproteobacteria</taxon>
        <taxon>Hyphomicrobiales</taxon>
        <taxon>Boseaceae</taxon>
        <taxon>Bosea</taxon>
    </lineage>
</organism>
<dbReference type="Proteomes" id="UP000199664">
    <property type="component" value="Unassembled WGS sequence"/>
</dbReference>
<evidence type="ECO:0000313" key="2">
    <source>
        <dbReference type="Proteomes" id="UP000199664"/>
    </source>
</evidence>
<dbReference type="OrthoDB" id="7870498at2"/>